<accession>A0A1H9ZUR7</accession>
<dbReference type="STRING" id="29364.SAMN04487772_104117"/>
<dbReference type="AlphaFoldDB" id="A0A1H9ZUR7"/>
<gene>
    <name evidence="4" type="ORF">SAMN04487772_104117</name>
</gene>
<evidence type="ECO:0000256" key="2">
    <source>
        <dbReference type="ARBA" id="ARBA00022695"/>
    </source>
</evidence>
<dbReference type="PANTHER" id="PTHR43584:SF8">
    <property type="entry name" value="N-ACETYLMURAMATE ALPHA-1-PHOSPHATE URIDYLYLTRANSFERASE"/>
    <property type="match status" value="1"/>
</dbReference>
<dbReference type="Gene3D" id="3.90.550.10">
    <property type="entry name" value="Spore Coat Polysaccharide Biosynthesis Protein SpsA, Chain A"/>
    <property type="match status" value="1"/>
</dbReference>
<dbReference type="Proteomes" id="UP000199800">
    <property type="component" value="Unassembled WGS sequence"/>
</dbReference>
<evidence type="ECO:0000256" key="1">
    <source>
        <dbReference type="ARBA" id="ARBA00022679"/>
    </source>
</evidence>
<dbReference type="PANTHER" id="PTHR43584">
    <property type="entry name" value="NUCLEOTIDYL TRANSFERASE"/>
    <property type="match status" value="1"/>
</dbReference>
<dbReference type="SUPFAM" id="SSF53448">
    <property type="entry name" value="Nucleotide-diphospho-sugar transferases"/>
    <property type="match status" value="1"/>
</dbReference>
<dbReference type="EMBL" id="FOHN01000004">
    <property type="protein sequence ID" value="SES85032.1"/>
    <property type="molecule type" value="Genomic_DNA"/>
</dbReference>
<keyword evidence="1 4" id="KW-0808">Transferase</keyword>
<dbReference type="InterPro" id="IPR029044">
    <property type="entry name" value="Nucleotide-diphossugar_trans"/>
</dbReference>
<protein>
    <submittedName>
        <fullName evidence="4">Glucose-1-phosphate thymidylyltransferase</fullName>
    </submittedName>
</protein>
<evidence type="ECO:0000313" key="5">
    <source>
        <dbReference type="Proteomes" id="UP000199800"/>
    </source>
</evidence>
<proteinExistence type="predicted"/>
<keyword evidence="2" id="KW-0548">Nucleotidyltransferase</keyword>
<evidence type="ECO:0000313" key="4">
    <source>
        <dbReference type="EMBL" id="SES85032.1"/>
    </source>
</evidence>
<reference evidence="4 5" key="1">
    <citation type="submission" date="2016-10" db="EMBL/GenBank/DDBJ databases">
        <authorList>
            <person name="de Groot N.N."/>
        </authorList>
    </citation>
    <scope>NUCLEOTIDE SEQUENCE [LARGE SCALE GENOMIC DNA]</scope>
    <source>
        <strain evidence="4 5">DSM 1801</strain>
    </source>
</reference>
<feature type="domain" description="Nucleotidyl transferase" evidence="3">
    <location>
        <begin position="2"/>
        <end position="218"/>
    </location>
</feature>
<dbReference type="GO" id="GO:0016779">
    <property type="term" value="F:nucleotidyltransferase activity"/>
    <property type="evidence" value="ECO:0007669"/>
    <property type="project" value="UniProtKB-KW"/>
</dbReference>
<dbReference type="RefSeq" id="WP_177180614.1">
    <property type="nucleotide sequence ID" value="NZ_FOHN01000004.1"/>
</dbReference>
<sequence>MKGLVLAAGRGKRLNDITQGENKCLIKLNGKAVVQYAVERLCNIKEITECVVVVGYRAEEVMKIIGNEVAGIKITYCRQYEQKGLIHALETATEALRGDNFMMVLGDEVILDNRYQESVTDFLQSDDMCRIGIIETDNIELVKKTYTFHCDEQLHMIDFLEKPDKPYNNFMGTGNVLFGEKVLDMLGQVPVNPIRGERELVGLFNLLVEQKQHISSFIVGSQYMNLNTRNDLELLQRALKETIVEI</sequence>
<dbReference type="InterPro" id="IPR050065">
    <property type="entry name" value="GlmU-like"/>
</dbReference>
<evidence type="ECO:0000259" key="3">
    <source>
        <dbReference type="Pfam" id="PF00483"/>
    </source>
</evidence>
<name>A0A1H9ZUR7_9FIRM</name>
<keyword evidence="5" id="KW-1185">Reference proteome</keyword>
<organism evidence="4 5">
    <name type="scientific">[Clostridium] polysaccharolyticum</name>
    <dbReference type="NCBI Taxonomy" id="29364"/>
    <lineage>
        <taxon>Bacteria</taxon>
        <taxon>Bacillati</taxon>
        <taxon>Bacillota</taxon>
        <taxon>Clostridia</taxon>
        <taxon>Lachnospirales</taxon>
        <taxon>Lachnospiraceae</taxon>
    </lineage>
</organism>
<dbReference type="InterPro" id="IPR005835">
    <property type="entry name" value="NTP_transferase_dom"/>
</dbReference>
<dbReference type="Pfam" id="PF00483">
    <property type="entry name" value="NTP_transferase"/>
    <property type="match status" value="1"/>
</dbReference>